<protein>
    <recommendedName>
        <fullName evidence="5">Lipoprotein</fullName>
    </recommendedName>
</protein>
<feature type="transmembrane region" description="Helical" evidence="1">
    <location>
        <begin position="105"/>
        <end position="125"/>
    </location>
</feature>
<organism evidence="3 4">
    <name type="scientific">Acidithiobacillus thiooxidans</name>
    <name type="common">Thiobacillus thiooxidans</name>
    <dbReference type="NCBI Taxonomy" id="930"/>
    <lineage>
        <taxon>Bacteria</taxon>
        <taxon>Pseudomonadati</taxon>
        <taxon>Pseudomonadota</taxon>
        <taxon>Acidithiobacillia</taxon>
        <taxon>Acidithiobacillales</taxon>
        <taxon>Acidithiobacillaceae</taxon>
        <taxon>Acidithiobacillus</taxon>
    </lineage>
</organism>
<dbReference type="AlphaFoldDB" id="A0A1C2HYK3"/>
<accession>A0A1C2HYK3</accession>
<proteinExistence type="predicted"/>
<evidence type="ECO:0000256" key="1">
    <source>
        <dbReference type="SAM" id="Phobius"/>
    </source>
</evidence>
<keyword evidence="1" id="KW-0812">Transmembrane</keyword>
<feature type="chain" id="PRO_5008663355" description="Lipoprotein" evidence="2">
    <location>
        <begin position="30"/>
        <end position="304"/>
    </location>
</feature>
<evidence type="ECO:0000256" key="2">
    <source>
        <dbReference type="SAM" id="SignalP"/>
    </source>
</evidence>
<dbReference type="RefSeq" id="WP_065974558.1">
    <property type="nucleotide sequence ID" value="NZ_LWRY01000247.1"/>
</dbReference>
<evidence type="ECO:0000313" key="3">
    <source>
        <dbReference type="EMBL" id="OCX68836.1"/>
    </source>
</evidence>
<feature type="signal peptide" evidence="2">
    <location>
        <begin position="1"/>
        <end position="29"/>
    </location>
</feature>
<name>A0A1C2HYK3_ACITH</name>
<keyword evidence="2" id="KW-0732">Signal</keyword>
<keyword evidence="4" id="KW-1185">Reference proteome</keyword>
<comment type="caution">
    <text evidence="3">The sequence shown here is derived from an EMBL/GenBank/DDBJ whole genome shotgun (WGS) entry which is preliminary data.</text>
</comment>
<sequence length="304" mass="32934">MKNARIIYTGFALSLLAMAGCATVPPVMASQETRHYPSLDNAMHNTSDVISKWKGCDGSFGIEYKKCQTKLNLRTVGPAPFIAAKAGVDIYPAHFHGGEWAVNTGLSSAAIAFGSVIGGVGGLLFNGPSMPLKPKHYPGWRDFLAGSRLYAVHFVANKKDSTDLIPEAAMLEAKVPALLSGSVVGQTSWKHGGSVWEPHKMLWSASSSSAYEVVYQPNPDAATKELSPVGIFGTELRPLVHKYAITDQWQWAFYNVPVSQQEADSQKISKAYPRWIFVLARHKQDPLVCVGGTCKTAVAHSKKS</sequence>
<dbReference type="PROSITE" id="PS51257">
    <property type="entry name" value="PROKAR_LIPOPROTEIN"/>
    <property type="match status" value="1"/>
</dbReference>
<reference evidence="3" key="1">
    <citation type="journal article" date="2016" name="Int. J. Mol. Sci.">
        <title>Comparative genomics of the extreme acidophile Acidithiobacillus thiooxidans reveals intraspecific divergence and niche adaptation.</title>
        <authorList>
            <person name="Zhang X."/>
            <person name="Feng X."/>
            <person name="Tao J."/>
            <person name="Ma L."/>
            <person name="Xiao Y."/>
            <person name="Liang Y."/>
            <person name="Liu X."/>
            <person name="Yin H."/>
        </authorList>
    </citation>
    <scope>NUCLEOTIDE SEQUENCE [LARGE SCALE GENOMIC DNA]</scope>
    <source>
        <strain evidence="3">DXS-W</strain>
    </source>
</reference>
<gene>
    <name evidence="3" type="ORF">A6M23_17105</name>
</gene>
<evidence type="ECO:0008006" key="5">
    <source>
        <dbReference type="Google" id="ProtNLM"/>
    </source>
</evidence>
<keyword evidence="1" id="KW-0472">Membrane</keyword>
<keyword evidence="1" id="KW-1133">Transmembrane helix</keyword>
<dbReference type="Proteomes" id="UP000095008">
    <property type="component" value="Unassembled WGS sequence"/>
</dbReference>
<evidence type="ECO:0000313" key="4">
    <source>
        <dbReference type="Proteomes" id="UP000095008"/>
    </source>
</evidence>
<dbReference type="EMBL" id="LWRY01000247">
    <property type="protein sequence ID" value="OCX68836.1"/>
    <property type="molecule type" value="Genomic_DNA"/>
</dbReference>
<dbReference type="OrthoDB" id="9970473at2"/>